<dbReference type="OrthoDB" id="4408244at2759"/>
<protein>
    <submittedName>
        <fullName evidence="1">Uncharacterized protein</fullName>
    </submittedName>
</protein>
<accession>A0A1L9T5U8</accession>
<dbReference type="EMBL" id="KV878594">
    <property type="protein sequence ID" value="OJJ54777.1"/>
    <property type="molecule type" value="Genomic_DNA"/>
</dbReference>
<dbReference type="VEuPathDB" id="FungiDB:ASPSYDRAFT_93678"/>
<proteinExistence type="predicted"/>
<dbReference type="AlphaFoldDB" id="A0A1L9T5U8"/>
<sequence>MDCRYKLCLAQVIRKEKEEWVLVLKYPCGKRNRWLLSTGGPGTSDVYKRCSQKRDDLPACSEFWLLARLTDEEVYHVFKPEWNLTLPGPNKFFIVRFLDRLARRGLVEESVIDKLKEEAYYCDKEVECFKGRYTNVDEAFMKENRHEDNAFYAYR</sequence>
<evidence type="ECO:0000313" key="1">
    <source>
        <dbReference type="EMBL" id="OJJ54777.1"/>
    </source>
</evidence>
<gene>
    <name evidence="1" type="ORF">ASPSYDRAFT_93678</name>
</gene>
<dbReference type="Proteomes" id="UP000184356">
    <property type="component" value="Unassembled WGS sequence"/>
</dbReference>
<dbReference type="GeneID" id="63768944"/>
<name>A0A1L9T5U8_9EURO</name>
<organism evidence="1 2">
    <name type="scientific">Aspergillus sydowii CBS 593.65</name>
    <dbReference type="NCBI Taxonomy" id="1036612"/>
    <lineage>
        <taxon>Eukaryota</taxon>
        <taxon>Fungi</taxon>
        <taxon>Dikarya</taxon>
        <taxon>Ascomycota</taxon>
        <taxon>Pezizomycotina</taxon>
        <taxon>Eurotiomycetes</taxon>
        <taxon>Eurotiomycetidae</taxon>
        <taxon>Eurotiales</taxon>
        <taxon>Aspergillaceae</taxon>
        <taxon>Aspergillus</taxon>
        <taxon>Aspergillus subgen. Nidulantes</taxon>
    </lineage>
</organism>
<reference evidence="2" key="1">
    <citation type="journal article" date="2017" name="Genome Biol.">
        <title>Comparative genomics reveals high biological diversity and specific adaptations in the industrially and medically important fungal genus Aspergillus.</title>
        <authorList>
            <person name="de Vries R.P."/>
            <person name="Riley R."/>
            <person name="Wiebenga A."/>
            <person name="Aguilar-Osorio G."/>
            <person name="Amillis S."/>
            <person name="Uchima C.A."/>
            <person name="Anderluh G."/>
            <person name="Asadollahi M."/>
            <person name="Askin M."/>
            <person name="Barry K."/>
            <person name="Battaglia E."/>
            <person name="Bayram O."/>
            <person name="Benocci T."/>
            <person name="Braus-Stromeyer S.A."/>
            <person name="Caldana C."/>
            <person name="Canovas D."/>
            <person name="Cerqueira G.C."/>
            <person name="Chen F."/>
            <person name="Chen W."/>
            <person name="Choi C."/>
            <person name="Clum A."/>
            <person name="Dos Santos R.A."/>
            <person name="Damasio A.R."/>
            <person name="Diallinas G."/>
            <person name="Emri T."/>
            <person name="Fekete E."/>
            <person name="Flipphi M."/>
            <person name="Freyberg S."/>
            <person name="Gallo A."/>
            <person name="Gournas C."/>
            <person name="Habgood R."/>
            <person name="Hainaut M."/>
            <person name="Harispe M.L."/>
            <person name="Henrissat B."/>
            <person name="Hilden K.S."/>
            <person name="Hope R."/>
            <person name="Hossain A."/>
            <person name="Karabika E."/>
            <person name="Karaffa L."/>
            <person name="Karanyi Z."/>
            <person name="Krasevec N."/>
            <person name="Kuo A."/>
            <person name="Kusch H."/>
            <person name="LaButti K."/>
            <person name="Lagendijk E.L."/>
            <person name="Lapidus A."/>
            <person name="Levasseur A."/>
            <person name="Lindquist E."/>
            <person name="Lipzen A."/>
            <person name="Logrieco A.F."/>
            <person name="MacCabe A."/>
            <person name="Maekelae M.R."/>
            <person name="Malavazi I."/>
            <person name="Melin P."/>
            <person name="Meyer V."/>
            <person name="Mielnichuk N."/>
            <person name="Miskei M."/>
            <person name="Molnar A.P."/>
            <person name="Mule G."/>
            <person name="Ngan C.Y."/>
            <person name="Orejas M."/>
            <person name="Orosz E."/>
            <person name="Ouedraogo J.P."/>
            <person name="Overkamp K.M."/>
            <person name="Park H.-S."/>
            <person name="Perrone G."/>
            <person name="Piumi F."/>
            <person name="Punt P.J."/>
            <person name="Ram A.F."/>
            <person name="Ramon A."/>
            <person name="Rauscher S."/>
            <person name="Record E."/>
            <person name="Riano-Pachon D.M."/>
            <person name="Robert V."/>
            <person name="Roehrig J."/>
            <person name="Ruller R."/>
            <person name="Salamov A."/>
            <person name="Salih N.S."/>
            <person name="Samson R.A."/>
            <person name="Sandor E."/>
            <person name="Sanguinetti M."/>
            <person name="Schuetze T."/>
            <person name="Sepcic K."/>
            <person name="Shelest E."/>
            <person name="Sherlock G."/>
            <person name="Sophianopoulou V."/>
            <person name="Squina F.M."/>
            <person name="Sun H."/>
            <person name="Susca A."/>
            <person name="Todd R.B."/>
            <person name="Tsang A."/>
            <person name="Unkles S.E."/>
            <person name="van de Wiele N."/>
            <person name="van Rossen-Uffink D."/>
            <person name="Oliveira J.V."/>
            <person name="Vesth T.C."/>
            <person name="Visser J."/>
            <person name="Yu J.-H."/>
            <person name="Zhou M."/>
            <person name="Andersen M.R."/>
            <person name="Archer D.B."/>
            <person name="Baker S.E."/>
            <person name="Benoit I."/>
            <person name="Brakhage A.A."/>
            <person name="Braus G.H."/>
            <person name="Fischer R."/>
            <person name="Frisvad J.C."/>
            <person name="Goldman G.H."/>
            <person name="Houbraken J."/>
            <person name="Oakley B."/>
            <person name="Pocsi I."/>
            <person name="Scazzocchio C."/>
            <person name="Seiboth B."/>
            <person name="vanKuyk P.A."/>
            <person name="Wortman J."/>
            <person name="Dyer P.S."/>
            <person name="Grigoriev I.V."/>
        </authorList>
    </citation>
    <scope>NUCLEOTIDE SEQUENCE [LARGE SCALE GENOMIC DNA]</scope>
    <source>
        <strain evidence="2">CBS 593.65</strain>
    </source>
</reference>
<keyword evidence="2" id="KW-1185">Reference proteome</keyword>
<evidence type="ECO:0000313" key="2">
    <source>
        <dbReference type="Proteomes" id="UP000184356"/>
    </source>
</evidence>
<dbReference type="RefSeq" id="XP_040698583.1">
    <property type="nucleotide sequence ID" value="XM_040852871.1"/>
</dbReference>